<evidence type="ECO:0000256" key="2">
    <source>
        <dbReference type="ARBA" id="ARBA00023015"/>
    </source>
</evidence>
<dbReference type="eggNOG" id="COG0583">
    <property type="taxonomic scope" value="Bacteria"/>
</dbReference>
<dbReference type="GeneID" id="93481950"/>
<dbReference type="Gene3D" id="1.10.10.10">
    <property type="entry name" value="Winged helix-like DNA-binding domain superfamily/Winged helix DNA-binding domain"/>
    <property type="match status" value="1"/>
</dbReference>
<protein>
    <submittedName>
        <fullName evidence="6">Transcriptional regulator, LysR family</fullName>
    </submittedName>
</protein>
<comment type="similarity">
    <text evidence="1">Belongs to the LysR transcriptional regulatory family.</text>
</comment>
<name>C9KP29_9FIRM</name>
<dbReference type="InterPro" id="IPR036390">
    <property type="entry name" value="WH_DNA-bd_sf"/>
</dbReference>
<dbReference type="Proteomes" id="UP000003671">
    <property type="component" value="Unassembled WGS sequence"/>
</dbReference>
<dbReference type="PANTHER" id="PTHR30346:SF0">
    <property type="entry name" value="HCA OPERON TRANSCRIPTIONAL ACTIVATOR HCAR"/>
    <property type="match status" value="1"/>
</dbReference>
<gene>
    <name evidence="6" type="ORF">MITSMUL_04984</name>
</gene>
<dbReference type="EMBL" id="ABWK02000019">
    <property type="protein sequence ID" value="EEX68400.1"/>
    <property type="molecule type" value="Genomic_DNA"/>
</dbReference>
<keyword evidence="3" id="KW-0238">DNA-binding</keyword>
<organism evidence="6 7">
    <name type="scientific">Mitsuokella multacida DSM 20544</name>
    <dbReference type="NCBI Taxonomy" id="500635"/>
    <lineage>
        <taxon>Bacteria</taxon>
        <taxon>Bacillati</taxon>
        <taxon>Bacillota</taxon>
        <taxon>Negativicutes</taxon>
        <taxon>Selenomonadales</taxon>
        <taxon>Selenomonadaceae</taxon>
        <taxon>Mitsuokella</taxon>
    </lineage>
</organism>
<dbReference type="PATRIC" id="fig|500635.8.peg.1661"/>
<dbReference type="InterPro" id="IPR005119">
    <property type="entry name" value="LysR_subst-bd"/>
</dbReference>
<dbReference type="HOGENOM" id="CLU_039613_6_2_9"/>
<keyword evidence="2" id="KW-0805">Transcription regulation</keyword>
<dbReference type="GO" id="GO:0003677">
    <property type="term" value="F:DNA binding"/>
    <property type="evidence" value="ECO:0007669"/>
    <property type="project" value="UniProtKB-KW"/>
</dbReference>
<feature type="domain" description="HTH lysR-type" evidence="5">
    <location>
        <begin position="1"/>
        <end position="58"/>
    </location>
</feature>
<dbReference type="SUPFAM" id="SSF53850">
    <property type="entry name" value="Periplasmic binding protein-like II"/>
    <property type="match status" value="1"/>
</dbReference>
<keyword evidence="4" id="KW-0804">Transcription</keyword>
<dbReference type="Gene3D" id="3.40.190.290">
    <property type="match status" value="1"/>
</dbReference>
<dbReference type="GO" id="GO:0003700">
    <property type="term" value="F:DNA-binding transcription factor activity"/>
    <property type="evidence" value="ECO:0007669"/>
    <property type="project" value="InterPro"/>
</dbReference>
<evidence type="ECO:0000313" key="7">
    <source>
        <dbReference type="Proteomes" id="UP000003671"/>
    </source>
</evidence>
<dbReference type="AlphaFoldDB" id="C9KP29"/>
<evidence type="ECO:0000259" key="5">
    <source>
        <dbReference type="PROSITE" id="PS50931"/>
    </source>
</evidence>
<dbReference type="SUPFAM" id="SSF46785">
    <property type="entry name" value="Winged helix' DNA-binding domain"/>
    <property type="match status" value="1"/>
</dbReference>
<keyword evidence="7" id="KW-1185">Reference proteome</keyword>
<dbReference type="Pfam" id="PF00126">
    <property type="entry name" value="HTH_1"/>
    <property type="match status" value="1"/>
</dbReference>
<dbReference type="STRING" id="500635.MITSMUL_04984"/>
<dbReference type="CDD" id="cd05466">
    <property type="entry name" value="PBP2_LTTR_substrate"/>
    <property type="match status" value="1"/>
</dbReference>
<dbReference type="PANTHER" id="PTHR30346">
    <property type="entry name" value="TRANSCRIPTIONAL DUAL REGULATOR HCAR-RELATED"/>
    <property type="match status" value="1"/>
</dbReference>
<dbReference type="GO" id="GO:0032993">
    <property type="term" value="C:protein-DNA complex"/>
    <property type="evidence" value="ECO:0007669"/>
    <property type="project" value="TreeGrafter"/>
</dbReference>
<accession>C9KP29</accession>
<proteinExistence type="inferred from homology"/>
<dbReference type="RefSeq" id="WP_005841965.1">
    <property type="nucleotide sequence ID" value="NZ_GG697142.2"/>
</dbReference>
<reference evidence="6" key="1">
    <citation type="submission" date="2009-09" db="EMBL/GenBank/DDBJ databases">
        <authorList>
            <person name="Weinstock G."/>
            <person name="Sodergren E."/>
            <person name="Clifton S."/>
            <person name="Fulton L."/>
            <person name="Fulton B."/>
            <person name="Courtney L."/>
            <person name="Fronick C."/>
            <person name="Harrison M."/>
            <person name="Strong C."/>
            <person name="Farmer C."/>
            <person name="Delahaunty K."/>
            <person name="Markovic C."/>
            <person name="Hall O."/>
            <person name="Minx P."/>
            <person name="Tomlinson C."/>
            <person name="Mitreva M."/>
            <person name="Nelson J."/>
            <person name="Hou S."/>
            <person name="Wollam A."/>
            <person name="Pepin K.H."/>
            <person name="Johnson M."/>
            <person name="Bhonagiri V."/>
            <person name="Nash W.E."/>
            <person name="Warren W."/>
            <person name="Chinwalla A."/>
            <person name="Mardis E.R."/>
            <person name="Wilson R.K."/>
        </authorList>
    </citation>
    <scope>NUCLEOTIDE SEQUENCE [LARGE SCALE GENOMIC DNA]</scope>
    <source>
        <strain evidence="6">DSM 20544</strain>
    </source>
</reference>
<dbReference type="InterPro" id="IPR036388">
    <property type="entry name" value="WH-like_DNA-bd_sf"/>
</dbReference>
<evidence type="ECO:0000256" key="4">
    <source>
        <dbReference type="ARBA" id="ARBA00023163"/>
    </source>
</evidence>
<dbReference type="PROSITE" id="PS50931">
    <property type="entry name" value="HTH_LYSR"/>
    <property type="match status" value="1"/>
</dbReference>
<evidence type="ECO:0000256" key="1">
    <source>
        <dbReference type="ARBA" id="ARBA00009437"/>
    </source>
</evidence>
<sequence length="295" mass="33493">MNTKQIRCILELAQTQNFNRAAENLFISQPTLTYQLKAAEEEIGFAIFSRSARGASLTPAGAQFVTTLQTIQQALQAAIEQGQNFSAKYQDSIRIVLPIRSALYFLPQAIRTFAEMHPEILIQPAFDWYHGKDAFLRQEQDILFAMTYEIRQIPDLVTHPLFDSRIYLISQKDDTLANKTPLLPEDLIGRTLMVGGGSPPALRRLQQELIANYHLDYFNSHDHATTLTNVAAGRGICLAPGFLNDHNGEFSWTLFQTKTAIPCALYTHKNDHRPAIMEFVQLLQQIYRQHPDFTV</sequence>
<comment type="caution">
    <text evidence="6">The sequence shown here is derived from an EMBL/GenBank/DDBJ whole genome shotgun (WGS) entry which is preliminary data.</text>
</comment>
<evidence type="ECO:0000256" key="3">
    <source>
        <dbReference type="ARBA" id="ARBA00023125"/>
    </source>
</evidence>
<dbReference type="PRINTS" id="PR00039">
    <property type="entry name" value="HTHLYSR"/>
</dbReference>
<dbReference type="InterPro" id="IPR000847">
    <property type="entry name" value="LysR_HTH_N"/>
</dbReference>
<evidence type="ECO:0000313" key="6">
    <source>
        <dbReference type="EMBL" id="EEX68400.1"/>
    </source>
</evidence>
<dbReference type="Pfam" id="PF03466">
    <property type="entry name" value="LysR_substrate"/>
    <property type="match status" value="1"/>
</dbReference>